<keyword evidence="1" id="KW-0175">Coiled coil</keyword>
<protein>
    <recommendedName>
        <fullName evidence="5">MotA/TolQ/ExbB proton channel domain-containing protein</fullName>
    </recommendedName>
</protein>
<dbReference type="KEGG" id="amyt:AMYT_1674"/>
<evidence type="ECO:0000256" key="2">
    <source>
        <dbReference type="SAM" id="Phobius"/>
    </source>
</evidence>
<dbReference type="EMBL" id="NXID01000025">
    <property type="protein sequence ID" value="RXK15560.1"/>
    <property type="molecule type" value="Genomic_DNA"/>
</dbReference>
<evidence type="ECO:0000256" key="1">
    <source>
        <dbReference type="SAM" id="Coils"/>
    </source>
</evidence>
<dbReference type="AlphaFoldDB" id="A0AAX2AFY5"/>
<comment type="caution">
    <text evidence="3">The sequence shown here is derived from an EMBL/GenBank/DDBJ whole genome shotgun (WGS) entry which is preliminary data.</text>
</comment>
<feature type="transmembrane region" description="Helical" evidence="2">
    <location>
        <begin position="31"/>
        <end position="54"/>
    </location>
</feature>
<sequence>MRRIKILKIFVIFMLFLLFLVYSNFALIKSFFMATLNFNIAILTVFLIGLLVVYQSSIRLTMLAGTFGILAYKKGKELEFYLQGISGLMPATIAHMFNRRAQKGVLYFTETEAKDVTNWLADQFFNQKGYTSFFVGTSLMLGLFGTFTGLLVAIDEMGSIILSLGGDDIDIGEIMTGFSGPLGGMAIGFASSLFGVASAIVLNVMQYILTRNQASFLEDVEDWLKGKIIESQSSDILEEITSALSEENGKQVLSKLANSSGVASAVGAPGIPGGFIDIFIDTMGTFTDKLEKSNKASQELYEIITSNLAENTKASEHESLLLESVDNSLKELNVNQFSNASMMEESLQEISNVILAEHKTIKKSLQLQEENNKLLLELVNALTKKIDTLEKTVESR</sequence>
<organism evidence="3 4">
    <name type="scientific">Malaciobacter mytili LMG 24559</name>
    <dbReference type="NCBI Taxonomy" id="1032238"/>
    <lineage>
        <taxon>Bacteria</taxon>
        <taxon>Pseudomonadati</taxon>
        <taxon>Campylobacterota</taxon>
        <taxon>Epsilonproteobacteria</taxon>
        <taxon>Campylobacterales</taxon>
        <taxon>Arcobacteraceae</taxon>
        <taxon>Malaciobacter</taxon>
    </lineage>
</organism>
<proteinExistence type="predicted"/>
<keyword evidence="4" id="KW-1185">Reference proteome</keyword>
<evidence type="ECO:0008006" key="5">
    <source>
        <dbReference type="Google" id="ProtNLM"/>
    </source>
</evidence>
<keyword evidence="2" id="KW-0812">Transmembrane</keyword>
<reference evidence="3 4" key="1">
    <citation type="submission" date="2017-09" db="EMBL/GenBank/DDBJ databases">
        <title>Genomics of the genus Arcobacter.</title>
        <authorList>
            <person name="Perez-Cataluna A."/>
            <person name="Figueras M.J."/>
            <person name="Salas-Masso N."/>
        </authorList>
    </citation>
    <scope>NUCLEOTIDE SEQUENCE [LARGE SCALE GENOMIC DNA]</scope>
    <source>
        <strain evidence="3 4">CECT 7386</strain>
    </source>
</reference>
<feature type="transmembrane region" description="Helical" evidence="2">
    <location>
        <begin position="133"/>
        <end position="154"/>
    </location>
</feature>
<name>A0AAX2AFY5_9BACT</name>
<evidence type="ECO:0000313" key="4">
    <source>
        <dbReference type="Proteomes" id="UP000290092"/>
    </source>
</evidence>
<dbReference type="RefSeq" id="WP_114842094.1">
    <property type="nucleotide sequence ID" value="NZ_CP031219.1"/>
</dbReference>
<feature type="coiled-coil region" evidence="1">
    <location>
        <begin position="365"/>
        <end position="392"/>
    </location>
</feature>
<keyword evidence="2" id="KW-0472">Membrane</keyword>
<accession>A0AAX2AFY5</accession>
<evidence type="ECO:0000313" key="3">
    <source>
        <dbReference type="EMBL" id="RXK15560.1"/>
    </source>
</evidence>
<keyword evidence="2" id="KW-1133">Transmembrane helix</keyword>
<dbReference type="Proteomes" id="UP000290092">
    <property type="component" value="Unassembled WGS sequence"/>
</dbReference>
<feature type="transmembrane region" description="Helical" evidence="2">
    <location>
        <begin position="7"/>
        <end position="25"/>
    </location>
</feature>
<gene>
    <name evidence="3" type="ORF">CP985_07865</name>
</gene>
<feature type="transmembrane region" description="Helical" evidence="2">
    <location>
        <begin position="185"/>
        <end position="205"/>
    </location>
</feature>